<accession>A0ABR9XSA8</accession>
<keyword evidence="2" id="KW-0732">Signal</keyword>
<dbReference type="InterPro" id="IPR007195">
    <property type="entry name" value="TolB_N"/>
</dbReference>
<proteinExistence type="inferred from homology"/>
<dbReference type="RefSeq" id="WP_114608652.1">
    <property type="nucleotide sequence ID" value="NZ_JABVZQ010000008.1"/>
</dbReference>
<evidence type="ECO:0000313" key="5">
    <source>
        <dbReference type="Proteomes" id="UP000619838"/>
    </source>
</evidence>
<dbReference type="Gene3D" id="2.120.10.30">
    <property type="entry name" value="TolB, C-terminal domain"/>
    <property type="match status" value="2"/>
</dbReference>
<dbReference type="PANTHER" id="PTHR36842">
    <property type="entry name" value="PROTEIN TOLB HOMOLOG"/>
    <property type="match status" value="1"/>
</dbReference>
<dbReference type="InterPro" id="IPR011042">
    <property type="entry name" value="6-blade_b-propeller_TolB-like"/>
</dbReference>
<feature type="domain" description="TolB N-terminal" evidence="3">
    <location>
        <begin position="34"/>
        <end position="143"/>
    </location>
</feature>
<dbReference type="SUPFAM" id="SSF52964">
    <property type="entry name" value="TolB, N-terminal domain"/>
    <property type="match status" value="1"/>
</dbReference>
<protein>
    <submittedName>
        <fullName evidence="4">PD40 domain-containing protein</fullName>
    </submittedName>
</protein>
<gene>
    <name evidence="4" type="ORF">INT08_05850</name>
</gene>
<evidence type="ECO:0000313" key="4">
    <source>
        <dbReference type="EMBL" id="MBF0636700.1"/>
    </source>
</evidence>
<dbReference type="PANTHER" id="PTHR36842:SF1">
    <property type="entry name" value="PROTEIN TOLB"/>
    <property type="match status" value="1"/>
</dbReference>
<dbReference type="Pfam" id="PF26549">
    <property type="entry name" value="Tricorn_N"/>
    <property type="match status" value="1"/>
</dbReference>
<comment type="similarity">
    <text evidence="1">Belongs to the TolB family.</text>
</comment>
<dbReference type="Pfam" id="PF04052">
    <property type="entry name" value="TolB_N"/>
    <property type="match status" value="1"/>
</dbReference>
<name>A0ABR9XSA8_9CHLB</name>
<dbReference type="InterPro" id="IPR011659">
    <property type="entry name" value="WD40"/>
</dbReference>
<evidence type="ECO:0000256" key="2">
    <source>
        <dbReference type="SAM" id="SignalP"/>
    </source>
</evidence>
<dbReference type="SUPFAM" id="SSF69304">
    <property type="entry name" value="Tricorn protease N-terminal domain"/>
    <property type="match status" value="1"/>
</dbReference>
<evidence type="ECO:0000256" key="1">
    <source>
        <dbReference type="ARBA" id="ARBA00009820"/>
    </source>
</evidence>
<keyword evidence="5" id="KW-1185">Reference proteome</keyword>
<sequence>MNTMPLNRLYSVVAVICMLVFSASPLYAEPVGQYIKIAKQGETRIPLVLRSLDVEKDKNREYGGELDSIIREGLDFTGMFTLMKSPLNIFSGGELYEAGSRQVNFPALTSVGAELYAGGVMERRGSRITMDMEVYDVLTGKQMLNKTYEGRRDNLRAIGHEFCGDLMELITGKPSIFHSRIAFVSSRGGKKEIYMSEFDGYGATQVTESGGLALTPSLSSDSSLLAYLTYVDNMPHLHIRDLSRNETVAVTRKGVKIDPAWRNGSLECATTFSFDGDQELYLVGRDGRIGRRLTRSRGIDVSPTFSPDGTKMAFVSSRHGAPQVFIKNLATGREKRLTFHGRYNTQPAWSPVGDKIAFTSMQKNGEINIFTVNADGTGLRQLTYRSRHNEAPSWSPDGSMIVFSSTRTGVKQLFVMNANGRNQRSLRLPGEQMQPSWSAFR</sequence>
<organism evidence="4 5">
    <name type="scientific">Prosthecochloris ethylica</name>
    <dbReference type="NCBI Taxonomy" id="2743976"/>
    <lineage>
        <taxon>Bacteria</taxon>
        <taxon>Pseudomonadati</taxon>
        <taxon>Chlorobiota</taxon>
        <taxon>Chlorobiia</taxon>
        <taxon>Chlorobiales</taxon>
        <taxon>Chlorobiaceae</taxon>
        <taxon>Prosthecochloris</taxon>
    </lineage>
</organism>
<feature type="signal peptide" evidence="2">
    <location>
        <begin position="1"/>
        <end position="28"/>
    </location>
</feature>
<dbReference type="Gene3D" id="3.40.50.10070">
    <property type="entry name" value="TolB, N-terminal domain"/>
    <property type="match status" value="1"/>
</dbReference>
<comment type="caution">
    <text evidence="4">The sequence shown here is derived from an EMBL/GenBank/DDBJ whole genome shotgun (WGS) entry which is preliminary data.</text>
</comment>
<evidence type="ECO:0000259" key="3">
    <source>
        <dbReference type="Pfam" id="PF04052"/>
    </source>
</evidence>
<dbReference type="Pfam" id="PF07676">
    <property type="entry name" value="PD40"/>
    <property type="match status" value="1"/>
</dbReference>
<feature type="chain" id="PRO_5046344965" evidence="2">
    <location>
        <begin position="29"/>
        <end position="441"/>
    </location>
</feature>
<reference evidence="4 5" key="1">
    <citation type="journal article" date="2020" name="Microorganisms">
        <title>Simultaneous Genome Sequencing of Prosthecochloris ethylica and Desulfuromonas acetoxidans within a Syntrophic Mixture Reveals Unique Pili and Protein Interactions.</title>
        <authorList>
            <person name="Kyndt J.A."/>
            <person name="Van Beeumen J.J."/>
            <person name="Meyer T.E."/>
        </authorList>
    </citation>
    <scope>NUCLEOTIDE SEQUENCE [LARGE SCALE GENOMIC DNA]</scope>
    <source>
        <strain evidence="4 5">N3</strain>
    </source>
</reference>
<dbReference type="EMBL" id="JADGII010000007">
    <property type="protein sequence ID" value="MBF0636700.1"/>
    <property type="molecule type" value="Genomic_DNA"/>
</dbReference>
<dbReference type="Proteomes" id="UP000619838">
    <property type="component" value="Unassembled WGS sequence"/>
</dbReference>